<evidence type="ECO:0000313" key="3">
    <source>
        <dbReference type="Proteomes" id="UP000320776"/>
    </source>
</evidence>
<sequence>MNKKILTILTGTMLTASVGFAAPLTDLQQGDSTIGYNHYNLSVYGEDLNDDSFYLEHALSDKVILGLERNSYAYSGYSAKTTDIYAHYKLDPNFRLMLGNRDYDEGSKVFYGIGASTNLGPRLDGYASVTTNSLATEWQTGLNYQLTDQTALHLGYKSYKEDDTDTADGVGFGINYTF</sequence>
<dbReference type="OrthoDB" id="1679797at2"/>
<keyword evidence="3" id="KW-1185">Reference proteome</keyword>
<dbReference type="EMBL" id="CP036259">
    <property type="protein sequence ID" value="QDR79397.1"/>
    <property type="molecule type" value="Genomic_DNA"/>
</dbReference>
<keyword evidence="1" id="KW-0732">Signal</keyword>
<dbReference type="Proteomes" id="UP000320776">
    <property type="component" value="Chromosome"/>
</dbReference>
<reference evidence="2 3" key="1">
    <citation type="submission" date="2019-02" db="EMBL/GenBank/DDBJ databases">
        <title>Closed genome of Sporomusa termitida DSM 4440.</title>
        <authorList>
            <person name="Poehlein A."/>
            <person name="Daniel R."/>
        </authorList>
    </citation>
    <scope>NUCLEOTIDE SEQUENCE [LARGE SCALE GENOMIC DNA]</scope>
    <source>
        <strain evidence="2 3">DSM 4440</strain>
    </source>
</reference>
<evidence type="ECO:0000313" key="2">
    <source>
        <dbReference type="EMBL" id="QDR79397.1"/>
    </source>
</evidence>
<dbReference type="KEGG" id="sted:SPTER_06710"/>
<dbReference type="SUPFAM" id="SSF56935">
    <property type="entry name" value="Porins"/>
    <property type="match status" value="1"/>
</dbReference>
<dbReference type="AlphaFoldDB" id="A0A517DQ09"/>
<proteinExistence type="predicted"/>
<dbReference type="InterPro" id="IPR023614">
    <property type="entry name" value="Porin_dom_sf"/>
</dbReference>
<feature type="chain" id="PRO_5022033085" description="Outer membrane protein beta-barrel domain protein" evidence="1">
    <location>
        <begin position="22"/>
        <end position="178"/>
    </location>
</feature>
<accession>A0A517DQ09</accession>
<evidence type="ECO:0008006" key="4">
    <source>
        <dbReference type="Google" id="ProtNLM"/>
    </source>
</evidence>
<dbReference type="RefSeq" id="WP_144349047.1">
    <property type="nucleotide sequence ID" value="NZ_CP036259.1"/>
</dbReference>
<dbReference type="Gene3D" id="2.40.160.10">
    <property type="entry name" value="Porin"/>
    <property type="match status" value="1"/>
</dbReference>
<name>A0A517DQ09_9FIRM</name>
<feature type="signal peptide" evidence="1">
    <location>
        <begin position="1"/>
        <end position="21"/>
    </location>
</feature>
<gene>
    <name evidence="2" type="ORF">SPTER_06710</name>
</gene>
<protein>
    <recommendedName>
        <fullName evidence="4">Outer membrane protein beta-barrel domain protein</fullName>
    </recommendedName>
</protein>
<organism evidence="2 3">
    <name type="scientific">Sporomusa termitida</name>
    <dbReference type="NCBI Taxonomy" id="2377"/>
    <lineage>
        <taxon>Bacteria</taxon>
        <taxon>Bacillati</taxon>
        <taxon>Bacillota</taxon>
        <taxon>Negativicutes</taxon>
        <taxon>Selenomonadales</taxon>
        <taxon>Sporomusaceae</taxon>
        <taxon>Sporomusa</taxon>
    </lineage>
</organism>
<evidence type="ECO:0000256" key="1">
    <source>
        <dbReference type="SAM" id="SignalP"/>
    </source>
</evidence>